<dbReference type="InterPro" id="IPR032466">
    <property type="entry name" value="Metal_Hydrolase"/>
</dbReference>
<dbReference type="Gene3D" id="2.30.40.10">
    <property type="entry name" value="Urease, subunit C, domain 1"/>
    <property type="match status" value="1"/>
</dbReference>
<name>A0A9X1M4Y2_9MICC</name>
<organism evidence="2 5">
    <name type="scientific">Arthrobacter zhangbolii</name>
    <dbReference type="NCBI Taxonomy" id="2886936"/>
    <lineage>
        <taxon>Bacteria</taxon>
        <taxon>Bacillati</taxon>
        <taxon>Actinomycetota</taxon>
        <taxon>Actinomycetes</taxon>
        <taxon>Micrococcales</taxon>
        <taxon>Micrococcaceae</taxon>
        <taxon>Arthrobacter</taxon>
    </lineage>
</organism>
<evidence type="ECO:0000313" key="3">
    <source>
        <dbReference type="EMBL" id="UON90764.1"/>
    </source>
</evidence>
<dbReference type="PANTHER" id="PTHR22642:SF2">
    <property type="entry name" value="PROTEIN LONG AFTER FAR-RED 3"/>
    <property type="match status" value="1"/>
</dbReference>
<dbReference type="Proteomes" id="UP000829758">
    <property type="component" value="Chromosome"/>
</dbReference>
<dbReference type="Gene3D" id="3.10.310.70">
    <property type="match status" value="1"/>
</dbReference>
<sequence>MNGSPIQSAPTLTLYRNGSVYSAADPFATAMLVDGDTVAWVGSEHAATSIQDSRMEVVDLHGALVAPGFVDAHVHTTELGMSLETLDLSGCSSLADLLGRVSSYAKGTAGPILGSGWDESSWPERRVPTAAELDAASGNRPVYLSRTDVHCAVVSGTLAADMQLHEYDGWDNGFVVRAAHEAARTVSRAIDPDQRAVFQQAALRHAASRGIVAVTEMAAPHIAPPEDLRRLLGLDGALPETPLPQVLPYWGQLVETEAEVAGLLDFFEGRLLGLAGDLNIDGSIGARTAALREPYTDEPGGTGTLYLTPEQVGRHLELMTRAGLQGGFHVIGDAGMDVALAGLQLAADAVGEAAIRAAHHRLEHAEMTDDAAIAGLLRFGVGVSLQPGFDAAWGNPGGLYEQRLGERSRQMNRMASLLSSGVPVALGSDTPVLAVDPWAGVRAAVFHSNPKERVSARAAFIGHTRAGWRAAGESNFMLGQLAPGAPASFAVWEVQELMVQTPDANVSAWSTDPRAGTPLLPALDTGDEPRCLQTVHNGIELYRASELAG</sequence>
<dbReference type="PANTHER" id="PTHR22642">
    <property type="entry name" value="IMIDAZOLONEPROPIONASE"/>
    <property type="match status" value="1"/>
</dbReference>
<dbReference type="CDD" id="cd01300">
    <property type="entry name" value="YtcJ_like"/>
    <property type="match status" value="1"/>
</dbReference>
<dbReference type="SUPFAM" id="SSF51556">
    <property type="entry name" value="Metallo-dependent hydrolases"/>
    <property type="match status" value="1"/>
</dbReference>
<dbReference type="EMBL" id="CP094984">
    <property type="protein sequence ID" value="UON90764.1"/>
    <property type="molecule type" value="Genomic_DNA"/>
</dbReference>
<reference evidence="2" key="1">
    <citation type="submission" date="2021-10" db="EMBL/GenBank/DDBJ databases">
        <title>Novel species in genus Arthrobacter.</title>
        <authorList>
            <person name="Liu Y."/>
        </authorList>
    </citation>
    <scope>NUCLEOTIDE SEQUENCE</scope>
    <source>
        <strain evidence="2">Zg-Y462</strain>
        <strain evidence="4">zg-Y462</strain>
    </source>
</reference>
<dbReference type="InterPro" id="IPR033932">
    <property type="entry name" value="YtcJ-like"/>
</dbReference>
<accession>A0A9X1M4Y2</accession>
<dbReference type="RefSeq" id="WP_227927793.1">
    <property type="nucleotide sequence ID" value="NZ_CP094984.1"/>
</dbReference>
<keyword evidence="4" id="KW-1185">Reference proteome</keyword>
<dbReference type="Pfam" id="PF07969">
    <property type="entry name" value="Amidohydro_3"/>
    <property type="match status" value="1"/>
</dbReference>
<protein>
    <submittedName>
        <fullName evidence="2">Amidohydrolase</fullName>
    </submittedName>
</protein>
<evidence type="ECO:0000259" key="1">
    <source>
        <dbReference type="Pfam" id="PF07969"/>
    </source>
</evidence>
<evidence type="ECO:0000313" key="5">
    <source>
        <dbReference type="Proteomes" id="UP001155145"/>
    </source>
</evidence>
<dbReference type="SUPFAM" id="SSF51338">
    <property type="entry name" value="Composite domain of metallo-dependent hydrolases"/>
    <property type="match status" value="1"/>
</dbReference>
<dbReference type="AlphaFoldDB" id="A0A9X1M4Y2"/>
<dbReference type="Gene3D" id="3.20.20.140">
    <property type="entry name" value="Metal-dependent hydrolases"/>
    <property type="match status" value="1"/>
</dbReference>
<dbReference type="Proteomes" id="UP001155145">
    <property type="component" value="Unassembled WGS sequence"/>
</dbReference>
<dbReference type="GO" id="GO:0016810">
    <property type="term" value="F:hydrolase activity, acting on carbon-nitrogen (but not peptide) bonds"/>
    <property type="evidence" value="ECO:0007669"/>
    <property type="project" value="InterPro"/>
</dbReference>
<dbReference type="EMBL" id="JAJFZT010000001">
    <property type="protein sequence ID" value="MCC3271464.1"/>
    <property type="molecule type" value="Genomic_DNA"/>
</dbReference>
<dbReference type="InterPro" id="IPR013108">
    <property type="entry name" value="Amidohydro_3"/>
</dbReference>
<proteinExistence type="predicted"/>
<evidence type="ECO:0000313" key="4">
    <source>
        <dbReference type="Proteomes" id="UP000829758"/>
    </source>
</evidence>
<feature type="domain" description="Amidohydrolase 3" evidence="1">
    <location>
        <begin position="56"/>
        <end position="506"/>
    </location>
</feature>
<evidence type="ECO:0000313" key="2">
    <source>
        <dbReference type="EMBL" id="MCC3271464.1"/>
    </source>
</evidence>
<dbReference type="InterPro" id="IPR011059">
    <property type="entry name" value="Metal-dep_hydrolase_composite"/>
</dbReference>
<gene>
    <name evidence="2" type="ORF">LJ755_01795</name>
    <name evidence="3" type="ORF">MUK71_08890</name>
</gene>